<dbReference type="OrthoDB" id="5204190at2759"/>
<evidence type="ECO:0000256" key="1">
    <source>
        <dbReference type="ARBA" id="ARBA00022737"/>
    </source>
</evidence>
<dbReference type="CDD" id="cd00105">
    <property type="entry name" value="KH-I"/>
    <property type="match status" value="1"/>
</dbReference>
<feature type="region of interest" description="Disordered" evidence="3">
    <location>
        <begin position="371"/>
        <end position="397"/>
    </location>
</feature>
<dbReference type="GO" id="GO:0003723">
    <property type="term" value="F:RNA binding"/>
    <property type="evidence" value="ECO:0007669"/>
    <property type="project" value="UniProtKB-UniRule"/>
</dbReference>
<feature type="region of interest" description="Disordered" evidence="3">
    <location>
        <begin position="884"/>
        <end position="915"/>
    </location>
</feature>
<keyword evidence="4" id="KW-1133">Transmembrane helix</keyword>
<dbReference type="PROSITE" id="PS50084">
    <property type="entry name" value="KH_TYPE_1"/>
    <property type="match status" value="3"/>
</dbReference>
<feature type="compositionally biased region" description="Polar residues" evidence="3">
    <location>
        <begin position="571"/>
        <end position="585"/>
    </location>
</feature>
<name>A0A9N8WEH7_9GLOM</name>
<feature type="domain" description="K Homology" evidence="5">
    <location>
        <begin position="568"/>
        <end position="642"/>
    </location>
</feature>
<feature type="compositionally biased region" description="Polar residues" evidence="3">
    <location>
        <begin position="894"/>
        <end position="915"/>
    </location>
</feature>
<feature type="compositionally biased region" description="Low complexity" evidence="3">
    <location>
        <begin position="662"/>
        <end position="732"/>
    </location>
</feature>
<evidence type="ECO:0000313" key="6">
    <source>
        <dbReference type="EMBL" id="CAG8481560.1"/>
    </source>
</evidence>
<dbReference type="PANTHER" id="PTHR10288">
    <property type="entry name" value="KH DOMAIN CONTAINING RNA BINDING PROTEIN"/>
    <property type="match status" value="1"/>
</dbReference>
<keyword evidence="2" id="KW-0694">RNA-binding</keyword>
<feature type="compositionally biased region" description="Basic and acidic residues" evidence="3">
    <location>
        <begin position="645"/>
        <end position="657"/>
    </location>
</feature>
<evidence type="ECO:0000256" key="3">
    <source>
        <dbReference type="SAM" id="MobiDB-lite"/>
    </source>
</evidence>
<gene>
    <name evidence="6" type="ORF">DEBURN_LOCUS3692</name>
</gene>
<evidence type="ECO:0000313" key="7">
    <source>
        <dbReference type="Proteomes" id="UP000789706"/>
    </source>
</evidence>
<evidence type="ECO:0000259" key="5">
    <source>
        <dbReference type="SMART" id="SM00322"/>
    </source>
</evidence>
<feature type="compositionally biased region" description="Polar residues" evidence="3">
    <location>
        <begin position="813"/>
        <end position="823"/>
    </location>
</feature>
<dbReference type="InterPro" id="IPR004087">
    <property type="entry name" value="KH_dom"/>
</dbReference>
<keyword evidence="4" id="KW-0812">Transmembrane</keyword>
<feature type="region of interest" description="Disordered" evidence="3">
    <location>
        <begin position="775"/>
        <end position="823"/>
    </location>
</feature>
<feature type="transmembrane region" description="Helical" evidence="4">
    <location>
        <begin position="319"/>
        <end position="341"/>
    </location>
</feature>
<proteinExistence type="predicted"/>
<dbReference type="Gene3D" id="3.30.1370.10">
    <property type="entry name" value="K Homology domain, type 1"/>
    <property type="match status" value="3"/>
</dbReference>
<feature type="domain" description="K Homology" evidence="5">
    <location>
        <begin position="483"/>
        <end position="556"/>
    </location>
</feature>
<feature type="non-terminal residue" evidence="6">
    <location>
        <position position="915"/>
    </location>
</feature>
<organism evidence="6 7">
    <name type="scientific">Diversispora eburnea</name>
    <dbReference type="NCBI Taxonomy" id="1213867"/>
    <lineage>
        <taxon>Eukaryota</taxon>
        <taxon>Fungi</taxon>
        <taxon>Fungi incertae sedis</taxon>
        <taxon>Mucoromycota</taxon>
        <taxon>Glomeromycotina</taxon>
        <taxon>Glomeromycetes</taxon>
        <taxon>Diversisporales</taxon>
        <taxon>Diversisporaceae</taxon>
        <taxon>Diversispora</taxon>
    </lineage>
</organism>
<feature type="region of interest" description="Disordered" evidence="3">
    <location>
        <begin position="562"/>
        <end position="613"/>
    </location>
</feature>
<evidence type="ECO:0000256" key="4">
    <source>
        <dbReference type="SAM" id="Phobius"/>
    </source>
</evidence>
<accession>A0A9N8WEH7</accession>
<feature type="region of interest" description="Disordered" evidence="3">
    <location>
        <begin position="508"/>
        <end position="534"/>
    </location>
</feature>
<keyword evidence="1" id="KW-0677">Repeat</keyword>
<reference evidence="6" key="1">
    <citation type="submission" date="2021-06" db="EMBL/GenBank/DDBJ databases">
        <authorList>
            <person name="Kallberg Y."/>
            <person name="Tangrot J."/>
            <person name="Rosling A."/>
        </authorList>
    </citation>
    <scope>NUCLEOTIDE SEQUENCE</scope>
    <source>
        <strain evidence="6">AZ414A</strain>
    </source>
</reference>
<sequence>EEPQLATITAKEQIPVQEPQITVQEPQIAIQEPQIAVQEPQIVVQEPQIVVQESQIPVQEPQTPVQESQIPVQEPQIPVQEPQISIEEPQISIEEPQISVEESQIPVQESQNPVQELQIPVQEPQTPVQESLIPVQESQTLVQEPQISVQEPQIPIQEPQIPIQESQISVQEPQISVQEPQIPVQESQIAVLQQIIAQNKSIILDNEVERTSESNEILRTQPPPSNPSNPSNPPILNDYEVAPGIVKNEDNLMDTSADTSVETSVVNSDYSSVIPPSSLTSSSNPGSQVEFNTAMAKVKEIAAKLGVKPTVDTTPLNKVLNVLMMIVIVLMVPEIVAMIIVKNIEEILIIDVIEIVMKIMEGEIENGNRHRYGLGSEERRSHHGSHYGPGSDLPRSTTHEEFKVPNAVVGLVIGRGGENLKRIEKQTGARIQFSQDQPPDVVERRVTITGTMEDVKNARGMVQQLVEDAINGNSTSRRDSGSNRSTITIHIPSSKVGVVIGRGGETIRDLQDRSGARINVTPDSAASPQSNDRPVTLIGDEAAVQRAKALIDEIVNTGESISDRGHKEYRSNSYSGASTYSNDSHGSYGPSGETVRALQQQSGAKIQIEPVHGAPPVERNVQIIGSSENIAIAKQLILEKAASGNRERSSRHGDQGRGDYTSGGYQQSSYQHGGNYQQGSYQQGNYQQGNYQQGGYQQGSYQQISGYQQSSSIPANNTGNQGYQQNNGYSTNAYPQSQQLTYGQSTNNDYAQTTAVTYSQYPAQAQYNTYGQPTQYSQMSTGQSVGQTTGQPVVQQQVGQPSNQPQAVDPNKLGQSTEVKSDSQPVAAVPNYGYQYGYSNYGTTPVATTQFPNTVGGQTQVTSATVTQIPGAYSSTALYGTPTANTAVNPPTSSAPGTVDQNPNQQQQSYAYYTS</sequence>
<comment type="caution">
    <text evidence="6">The sequence shown here is derived from an EMBL/GenBank/DDBJ whole genome shotgun (WGS) entry which is preliminary data.</text>
</comment>
<dbReference type="InterPro" id="IPR036612">
    <property type="entry name" value="KH_dom_type_1_sf"/>
</dbReference>
<feature type="region of interest" description="Disordered" evidence="3">
    <location>
        <begin position="213"/>
        <end position="239"/>
    </location>
</feature>
<dbReference type="EMBL" id="CAJVPK010000242">
    <property type="protein sequence ID" value="CAG8481560.1"/>
    <property type="molecule type" value="Genomic_DNA"/>
</dbReference>
<dbReference type="SMART" id="SM00322">
    <property type="entry name" value="KH"/>
    <property type="match status" value="3"/>
</dbReference>
<feature type="region of interest" description="Disordered" evidence="3">
    <location>
        <begin position="642"/>
        <end position="735"/>
    </location>
</feature>
<dbReference type="InterPro" id="IPR004088">
    <property type="entry name" value="KH_dom_type_1"/>
</dbReference>
<feature type="compositionally biased region" description="Polar residues" evidence="3">
    <location>
        <begin position="521"/>
        <end position="533"/>
    </location>
</feature>
<dbReference type="AlphaFoldDB" id="A0A9N8WEH7"/>
<keyword evidence="7" id="KW-1185">Reference proteome</keyword>
<feature type="compositionally biased region" description="Pro residues" evidence="3">
    <location>
        <begin position="221"/>
        <end position="233"/>
    </location>
</feature>
<evidence type="ECO:0000256" key="2">
    <source>
        <dbReference type="PROSITE-ProRule" id="PRU00117"/>
    </source>
</evidence>
<keyword evidence="4" id="KW-0472">Membrane</keyword>
<dbReference type="Proteomes" id="UP000789706">
    <property type="component" value="Unassembled WGS sequence"/>
</dbReference>
<protein>
    <submittedName>
        <fullName evidence="6">9993_t:CDS:1</fullName>
    </submittedName>
</protein>
<feature type="compositionally biased region" description="Low complexity" evidence="3">
    <location>
        <begin position="777"/>
        <end position="806"/>
    </location>
</feature>
<dbReference type="Pfam" id="PF00013">
    <property type="entry name" value="KH_1"/>
    <property type="match status" value="3"/>
</dbReference>
<feature type="domain" description="K Homology" evidence="5">
    <location>
        <begin position="396"/>
        <end position="467"/>
    </location>
</feature>
<dbReference type="SUPFAM" id="SSF54791">
    <property type="entry name" value="Eukaryotic type KH-domain (KH-domain type I)"/>
    <property type="match status" value="3"/>
</dbReference>